<dbReference type="SUPFAM" id="SSF46557">
    <property type="entry name" value="GreA transcript cleavage protein, N-terminal domain"/>
    <property type="match status" value="1"/>
</dbReference>
<dbReference type="SUPFAM" id="SSF54534">
    <property type="entry name" value="FKBP-like"/>
    <property type="match status" value="1"/>
</dbReference>
<evidence type="ECO:0000259" key="11">
    <source>
        <dbReference type="Pfam" id="PF03449"/>
    </source>
</evidence>
<evidence type="ECO:0000256" key="4">
    <source>
        <dbReference type="ARBA" id="ARBA00023125"/>
    </source>
</evidence>
<keyword evidence="4 8" id="KW-0238">DNA-binding</keyword>
<dbReference type="PIRSF" id="PIRSF006092">
    <property type="entry name" value="GreA_GreB"/>
    <property type="match status" value="1"/>
</dbReference>
<evidence type="ECO:0000313" key="12">
    <source>
        <dbReference type="EMBL" id="PSL20947.1"/>
    </source>
</evidence>
<evidence type="ECO:0000256" key="7">
    <source>
        <dbReference type="ARBA" id="ARBA00030776"/>
    </source>
</evidence>
<dbReference type="InterPro" id="IPR022691">
    <property type="entry name" value="Tscrpt_elong_fac_GreA/B_N"/>
</dbReference>
<dbReference type="NCBIfam" id="NF001263">
    <property type="entry name" value="PRK00226.1-4"/>
    <property type="match status" value="1"/>
</dbReference>
<dbReference type="InterPro" id="IPR018151">
    <property type="entry name" value="TF_GreA/GreB_CS"/>
</dbReference>
<keyword evidence="13" id="KW-1185">Reference proteome</keyword>
<feature type="domain" description="Transcription elongation factor GreA/GreB C-terminal" evidence="10">
    <location>
        <begin position="82"/>
        <end position="154"/>
    </location>
</feature>
<feature type="domain" description="Transcription elongation factor GreA/GreB N-terminal" evidence="11">
    <location>
        <begin position="5"/>
        <end position="74"/>
    </location>
</feature>
<dbReference type="NCBIfam" id="TIGR01462">
    <property type="entry name" value="greA"/>
    <property type="match status" value="1"/>
</dbReference>
<dbReference type="NCBIfam" id="NF001261">
    <property type="entry name" value="PRK00226.1-2"/>
    <property type="match status" value="1"/>
</dbReference>
<gene>
    <name evidence="8" type="primary">greA</name>
    <name evidence="12" type="ORF">CLV88_10266</name>
</gene>
<dbReference type="InterPro" id="IPR023459">
    <property type="entry name" value="Tscrpt_elong_fac_GreA/B_fam"/>
</dbReference>
<dbReference type="GO" id="GO:0006354">
    <property type="term" value="P:DNA-templated transcription elongation"/>
    <property type="evidence" value="ECO:0007669"/>
    <property type="project" value="TreeGrafter"/>
</dbReference>
<keyword evidence="3 8" id="KW-0805">Transcription regulation</keyword>
<dbReference type="HAMAP" id="MF_00105">
    <property type="entry name" value="GreA_GreB"/>
    <property type="match status" value="1"/>
</dbReference>
<evidence type="ECO:0000256" key="6">
    <source>
        <dbReference type="ARBA" id="ARBA00024916"/>
    </source>
</evidence>
<dbReference type="GO" id="GO:0003746">
    <property type="term" value="F:translation elongation factor activity"/>
    <property type="evidence" value="ECO:0007669"/>
    <property type="project" value="UniProtKB-KW"/>
</dbReference>
<dbReference type="Pfam" id="PF03449">
    <property type="entry name" value="GreA_GreB_N"/>
    <property type="match status" value="1"/>
</dbReference>
<evidence type="ECO:0000256" key="8">
    <source>
        <dbReference type="HAMAP-Rule" id="MF_00105"/>
    </source>
</evidence>
<dbReference type="RefSeq" id="WP_106607162.1">
    <property type="nucleotide sequence ID" value="NZ_PYGJ01000002.1"/>
</dbReference>
<evidence type="ECO:0000256" key="3">
    <source>
        <dbReference type="ARBA" id="ARBA00023015"/>
    </source>
</evidence>
<keyword evidence="12" id="KW-0251">Elongation factor</keyword>
<accession>A0A2P8FGX0</accession>
<dbReference type="InterPro" id="IPR028624">
    <property type="entry name" value="Tscrpt_elong_fac_GreA/B"/>
</dbReference>
<dbReference type="Pfam" id="PF01272">
    <property type="entry name" value="GreA_GreB"/>
    <property type="match status" value="1"/>
</dbReference>
<dbReference type="GO" id="GO:0032784">
    <property type="term" value="P:regulation of DNA-templated transcription elongation"/>
    <property type="evidence" value="ECO:0007669"/>
    <property type="project" value="UniProtKB-UniRule"/>
</dbReference>
<dbReference type="Gene3D" id="1.10.287.180">
    <property type="entry name" value="Transcription elongation factor, GreA/GreB, N-terminal domain"/>
    <property type="match status" value="1"/>
</dbReference>
<dbReference type="InterPro" id="IPR036953">
    <property type="entry name" value="GreA/GreB_C_sf"/>
</dbReference>
<dbReference type="NCBIfam" id="NF001264">
    <property type="entry name" value="PRK00226.1-5"/>
    <property type="match status" value="1"/>
</dbReference>
<dbReference type="Proteomes" id="UP000240418">
    <property type="component" value="Unassembled WGS sequence"/>
</dbReference>
<evidence type="ECO:0000259" key="10">
    <source>
        <dbReference type="Pfam" id="PF01272"/>
    </source>
</evidence>
<keyword evidence="12" id="KW-0648">Protein biosynthesis</keyword>
<sequence length="156" mass="17025">MDKLPMTRGGYTALEIELKQLKSVERPAIIEAIATARELGDLKENAEYHSAREKQGFIEGRIKELEAVISLAEVIDPTSLSGTIKFGATVTLVDEDTDEEKTWQIVGEHEANVEAGLLNIKSPIARALIGKDEGDSVEVRTPGGGKSYEVLSIEFK</sequence>
<reference evidence="12 13" key="1">
    <citation type="submission" date="2018-03" db="EMBL/GenBank/DDBJ databases">
        <title>Genomic Encyclopedia of Archaeal and Bacterial Type Strains, Phase II (KMG-II): from individual species to whole genera.</title>
        <authorList>
            <person name="Goeker M."/>
        </authorList>
    </citation>
    <scope>NUCLEOTIDE SEQUENCE [LARGE SCALE GENOMIC DNA]</scope>
    <source>
        <strain evidence="12 13">DSM 100673</strain>
    </source>
</reference>
<dbReference type="GO" id="GO:0070063">
    <property type="term" value="F:RNA polymerase binding"/>
    <property type="evidence" value="ECO:0007669"/>
    <property type="project" value="InterPro"/>
</dbReference>
<dbReference type="OrthoDB" id="9808774at2"/>
<dbReference type="Gene3D" id="3.10.50.30">
    <property type="entry name" value="Transcription elongation factor, GreA/GreB, C-terminal domain"/>
    <property type="match status" value="1"/>
</dbReference>
<keyword evidence="5 8" id="KW-0804">Transcription</keyword>
<dbReference type="InterPro" id="IPR001437">
    <property type="entry name" value="Tscrpt_elong_fac_GreA/B_C"/>
</dbReference>
<organism evidence="12 13">
    <name type="scientific">Shimia abyssi</name>
    <dbReference type="NCBI Taxonomy" id="1662395"/>
    <lineage>
        <taxon>Bacteria</taxon>
        <taxon>Pseudomonadati</taxon>
        <taxon>Pseudomonadota</taxon>
        <taxon>Alphaproteobacteria</taxon>
        <taxon>Rhodobacterales</taxon>
        <taxon>Roseobacteraceae</taxon>
    </lineage>
</organism>
<proteinExistence type="inferred from homology"/>
<dbReference type="FunFam" id="1.10.287.180:FF:000001">
    <property type="entry name" value="Transcription elongation factor GreA"/>
    <property type="match status" value="1"/>
</dbReference>
<comment type="similarity">
    <text evidence="1 8 9">Belongs to the GreA/GreB family.</text>
</comment>
<dbReference type="PANTHER" id="PTHR30437:SF4">
    <property type="entry name" value="TRANSCRIPTION ELONGATION FACTOR GREA"/>
    <property type="match status" value="1"/>
</dbReference>
<comment type="caution">
    <text evidence="12">The sequence shown here is derived from an EMBL/GenBank/DDBJ whole genome shotgun (WGS) entry which is preliminary data.</text>
</comment>
<evidence type="ECO:0000313" key="13">
    <source>
        <dbReference type="Proteomes" id="UP000240418"/>
    </source>
</evidence>
<evidence type="ECO:0000256" key="5">
    <source>
        <dbReference type="ARBA" id="ARBA00023163"/>
    </source>
</evidence>
<dbReference type="InterPro" id="IPR036805">
    <property type="entry name" value="Tscrpt_elong_fac_GreA/B_N_sf"/>
</dbReference>
<dbReference type="AlphaFoldDB" id="A0A2P8FGX0"/>
<dbReference type="InterPro" id="IPR006359">
    <property type="entry name" value="Tscrpt_elong_fac_GreA"/>
</dbReference>
<dbReference type="PROSITE" id="PS00829">
    <property type="entry name" value="GREAB_1"/>
    <property type="match status" value="1"/>
</dbReference>
<name>A0A2P8FGX0_9RHOB</name>
<protein>
    <recommendedName>
        <fullName evidence="2 8">Transcription elongation factor GreA</fullName>
    </recommendedName>
    <alternativeName>
        <fullName evidence="7 8">Transcript cleavage factor GreA</fullName>
    </alternativeName>
</protein>
<evidence type="ECO:0000256" key="1">
    <source>
        <dbReference type="ARBA" id="ARBA00008213"/>
    </source>
</evidence>
<dbReference type="PANTHER" id="PTHR30437">
    <property type="entry name" value="TRANSCRIPTION ELONGATION FACTOR GREA"/>
    <property type="match status" value="1"/>
</dbReference>
<dbReference type="FunFam" id="3.10.50.30:FF:000001">
    <property type="entry name" value="Transcription elongation factor GreA"/>
    <property type="match status" value="1"/>
</dbReference>
<dbReference type="EMBL" id="PYGJ01000002">
    <property type="protein sequence ID" value="PSL20947.1"/>
    <property type="molecule type" value="Genomic_DNA"/>
</dbReference>
<comment type="function">
    <text evidence="6 8 9">Necessary for efficient RNA polymerase transcription elongation past template-encoded arresting sites. The arresting sites in DNA have the property of trapping a certain fraction of elongating RNA polymerases that pass through, resulting in locked ternary complexes. Cleavage of the nascent transcript by cleavage factors such as GreA or GreB allows the resumption of elongation from the new 3'terminus. GreA releases sequences of 2 to 3 nucleotides.</text>
</comment>
<evidence type="ECO:0000256" key="2">
    <source>
        <dbReference type="ARBA" id="ARBA00013729"/>
    </source>
</evidence>
<dbReference type="GO" id="GO:0003677">
    <property type="term" value="F:DNA binding"/>
    <property type="evidence" value="ECO:0007669"/>
    <property type="project" value="UniProtKB-UniRule"/>
</dbReference>
<evidence type="ECO:0000256" key="9">
    <source>
        <dbReference type="RuleBase" id="RU000556"/>
    </source>
</evidence>